<evidence type="ECO:0000256" key="2">
    <source>
        <dbReference type="SAM" id="SignalP"/>
    </source>
</evidence>
<accession>A0A9Q1CNE6</accession>
<evidence type="ECO:0000313" key="3">
    <source>
        <dbReference type="EMBL" id="KAJ8047614.1"/>
    </source>
</evidence>
<evidence type="ECO:0000313" key="4">
    <source>
        <dbReference type="Proteomes" id="UP001152320"/>
    </source>
</evidence>
<keyword evidence="1" id="KW-0472">Membrane</keyword>
<sequence length="326" mass="36296">MNTRQTGSGSFLLLFLIACYLGADTVAQSDHIKLQVGTRLDDQVTPCNEYTYYSVEFTEACQDLRVQLDVVEGEPNLYIAKSPNKYPTYSSLVWSSYNWGGEDLIISSWDPEFTFGTYYIGVHAYCGTDVPTGNTDSRYSLLVLSEQTTHPHTEIALGGSQSSTISANGYEYYRFCIPKSCANVEVRLGNCIDPTACPTSYAWPELLVSRTIVEPRTTDHTWKLATIDQRSVILNHDDPDFYPGHYFVGVFGWCTPAEFCPDPATCGPCSYAENHDYNVSVLVEEVTSGCVPKQPLELCSLGWKNIGSPFLLLMGLLVGFILFFKD</sequence>
<comment type="caution">
    <text evidence="3">The sequence shown here is derived from an EMBL/GenBank/DDBJ whole genome shotgun (WGS) entry which is preliminary data.</text>
</comment>
<feature type="signal peptide" evidence="2">
    <location>
        <begin position="1"/>
        <end position="27"/>
    </location>
</feature>
<proteinExistence type="predicted"/>
<feature type="transmembrane region" description="Helical" evidence="1">
    <location>
        <begin position="306"/>
        <end position="324"/>
    </location>
</feature>
<keyword evidence="1" id="KW-0812">Transmembrane</keyword>
<name>A0A9Q1CNE6_HOLLE</name>
<dbReference type="Gene3D" id="2.60.120.380">
    <property type="match status" value="1"/>
</dbReference>
<gene>
    <name evidence="3" type="ORF">HOLleu_06656</name>
</gene>
<dbReference type="OrthoDB" id="422728at2759"/>
<keyword evidence="2" id="KW-0732">Signal</keyword>
<dbReference type="Proteomes" id="UP001152320">
    <property type="component" value="Chromosome 2"/>
</dbReference>
<keyword evidence="4" id="KW-1185">Reference proteome</keyword>
<organism evidence="3 4">
    <name type="scientific">Holothuria leucospilota</name>
    <name type="common">Black long sea cucumber</name>
    <name type="synonym">Mertensiothuria leucospilota</name>
    <dbReference type="NCBI Taxonomy" id="206669"/>
    <lineage>
        <taxon>Eukaryota</taxon>
        <taxon>Metazoa</taxon>
        <taxon>Echinodermata</taxon>
        <taxon>Eleutherozoa</taxon>
        <taxon>Echinozoa</taxon>
        <taxon>Holothuroidea</taxon>
        <taxon>Aspidochirotacea</taxon>
        <taxon>Aspidochirotida</taxon>
        <taxon>Holothuriidae</taxon>
        <taxon>Holothuria</taxon>
    </lineage>
</organism>
<keyword evidence="1" id="KW-1133">Transmembrane helix</keyword>
<dbReference type="PROSITE" id="PS51257">
    <property type="entry name" value="PROKAR_LIPOPROTEIN"/>
    <property type="match status" value="1"/>
</dbReference>
<protein>
    <submittedName>
        <fullName evidence="3">Uncharacterized protein</fullName>
    </submittedName>
</protein>
<evidence type="ECO:0000256" key="1">
    <source>
        <dbReference type="SAM" id="Phobius"/>
    </source>
</evidence>
<dbReference type="EMBL" id="JAIZAY010000002">
    <property type="protein sequence ID" value="KAJ8047614.1"/>
    <property type="molecule type" value="Genomic_DNA"/>
</dbReference>
<dbReference type="AlphaFoldDB" id="A0A9Q1CNE6"/>
<reference evidence="3" key="1">
    <citation type="submission" date="2021-10" db="EMBL/GenBank/DDBJ databases">
        <title>Tropical sea cucumber genome reveals ecological adaptation and Cuvierian tubules defense mechanism.</title>
        <authorList>
            <person name="Chen T."/>
        </authorList>
    </citation>
    <scope>NUCLEOTIDE SEQUENCE</scope>
    <source>
        <strain evidence="3">Nanhai2018</strain>
        <tissue evidence="3">Muscle</tissue>
    </source>
</reference>
<feature type="chain" id="PRO_5040375794" evidence="2">
    <location>
        <begin position="28"/>
        <end position="326"/>
    </location>
</feature>